<organism evidence="1 2">
    <name type="scientific">Curtobacterium poinsettiae</name>
    <dbReference type="NCBI Taxonomy" id="159612"/>
    <lineage>
        <taxon>Bacteria</taxon>
        <taxon>Bacillati</taxon>
        <taxon>Actinomycetota</taxon>
        <taxon>Actinomycetes</taxon>
        <taxon>Micrococcales</taxon>
        <taxon>Microbacteriaceae</taxon>
        <taxon>Curtobacterium</taxon>
    </lineage>
</organism>
<name>A0A9Q9PBH0_9MICO</name>
<gene>
    <name evidence="1" type="ORF">OE229_17920</name>
</gene>
<dbReference type="AlphaFoldDB" id="A0A9Q9PBH0"/>
<dbReference type="KEGG" id="cpoi:OE229_17920"/>
<proteinExistence type="predicted"/>
<dbReference type="EMBL" id="CP106880">
    <property type="protein sequence ID" value="UYC82709.1"/>
    <property type="molecule type" value="Genomic_DNA"/>
</dbReference>
<sequence>MANLDHCIVCDRPVPIGTPDFFEQDGQRAHLGCVVAGISDLFTPQRP</sequence>
<reference evidence="1" key="1">
    <citation type="submission" date="2022-09" db="EMBL/GenBank/DDBJ databases">
        <title>Taxonomy of Curtobacterium flaccumfaciens.</title>
        <authorList>
            <person name="Osdaghi E."/>
            <person name="Taghavi S.M."/>
            <person name="Hamidizade M."/>
            <person name="Abachi H."/>
            <person name="Fazliarab A."/>
            <person name="Baeyen S."/>
            <person name="Portier P."/>
            <person name="Van Vaerenbergh J."/>
            <person name="Jacques M.-A."/>
        </authorList>
    </citation>
    <scope>NUCLEOTIDE SEQUENCE</scope>
    <source>
        <strain evidence="1">AGQB46</strain>
        <plasmid evidence="1">unnamed</plasmid>
    </source>
</reference>
<accession>A0A9Q9PBH0</accession>
<protein>
    <submittedName>
        <fullName evidence="1">Uncharacterized protein</fullName>
    </submittedName>
</protein>
<dbReference type="GeneID" id="99625253"/>
<evidence type="ECO:0000313" key="2">
    <source>
        <dbReference type="Proteomes" id="UP001062223"/>
    </source>
</evidence>
<geneLocation type="plasmid" evidence="1 2">
    <name>unnamed</name>
</geneLocation>
<dbReference type="Proteomes" id="UP001062223">
    <property type="component" value="Plasmid unnamed"/>
</dbReference>
<keyword evidence="1" id="KW-0614">Plasmid</keyword>
<evidence type="ECO:0000313" key="1">
    <source>
        <dbReference type="EMBL" id="UYC82709.1"/>
    </source>
</evidence>
<dbReference type="RefSeq" id="WP_259581542.1">
    <property type="nucleotide sequence ID" value="NZ_CP104936.1"/>
</dbReference>